<feature type="transmembrane region" description="Helical" evidence="1">
    <location>
        <begin position="7"/>
        <end position="26"/>
    </location>
</feature>
<keyword evidence="1" id="KW-0472">Membrane</keyword>
<name>A0A380NJV1_9FIRM</name>
<keyword evidence="3" id="KW-1185">Reference proteome</keyword>
<dbReference type="AlphaFoldDB" id="A0A380NJV1"/>
<dbReference type="OrthoDB" id="1665626at2"/>
<accession>A0A380NJV1</accession>
<sequence>MANNKRLLYIIGVAVVVGLIVLAVGYKLQVDKQQPQVVPTTALQDTKALSKTIDVTPATAVQIQREIQQVKEPIVTYYVQAPDIVTATKQTQQAINNKSESLPAVVTAKSDRTVITPNEQQQKVDVYKINLNKTHKIKAGLTVIDDKSYATVGYQAGKFEGMAHFKGDGKIKGATVLYTVTQW</sequence>
<evidence type="ECO:0000313" key="3">
    <source>
        <dbReference type="Proteomes" id="UP000255367"/>
    </source>
</evidence>
<reference evidence="2 3" key="1">
    <citation type="submission" date="2018-06" db="EMBL/GenBank/DDBJ databases">
        <authorList>
            <consortium name="Pathogen Informatics"/>
            <person name="Doyle S."/>
        </authorList>
    </citation>
    <scope>NUCLEOTIDE SEQUENCE [LARGE SCALE GENOMIC DNA]</scope>
    <source>
        <strain evidence="2 3">NCTC12020</strain>
    </source>
</reference>
<dbReference type="EMBL" id="UHIO01000001">
    <property type="protein sequence ID" value="SUP42206.1"/>
    <property type="molecule type" value="Genomic_DNA"/>
</dbReference>
<gene>
    <name evidence="2" type="ORF">NCTC12020_00812</name>
</gene>
<evidence type="ECO:0000313" key="2">
    <source>
        <dbReference type="EMBL" id="SUP42206.1"/>
    </source>
</evidence>
<keyword evidence="1" id="KW-1133">Transmembrane helix</keyword>
<dbReference type="Proteomes" id="UP000255367">
    <property type="component" value="Unassembled WGS sequence"/>
</dbReference>
<protein>
    <submittedName>
        <fullName evidence="2">Uncharacterized protein</fullName>
    </submittedName>
</protein>
<proteinExistence type="predicted"/>
<organism evidence="2 3">
    <name type="scientific">Veillonella criceti</name>
    <dbReference type="NCBI Taxonomy" id="103891"/>
    <lineage>
        <taxon>Bacteria</taxon>
        <taxon>Bacillati</taxon>
        <taxon>Bacillota</taxon>
        <taxon>Negativicutes</taxon>
        <taxon>Veillonellales</taxon>
        <taxon>Veillonellaceae</taxon>
        <taxon>Veillonella</taxon>
    </lineage>
</organism>
<keyword evidence="1" id="KW-0812">Transmembrane</keyword>
<evidence type="ECO:0000256" key="1">
    <source>
        <dbReference type="SAM" id="Phobius"/>
    </source>
</evidence>